<sequence>MNWKKIKLLAVCFWCISAVAFAWSAQKGDKYLQGMQGTWYDINHNVVLQVDEANFNQCPVEDIIMGAQGHVIFRIKEDTGLRDIHIFQGDAGYHNHKILNYKTWIRNTVEPVYTESVGGICIGMSSKDLVERYGNPDLKDRLENSVWGMEQEFWLYGSVGFSVKIVGDMVASITIYKGKDRYFDQSGLNCENPISDFEMKYGHKMDTLLYSRYQKGYQIRIDGPASEVLNFDNYPKSITLSGR</sequence>
<keyword evidence="1" id="KW-0732">Signal</keyword>
<feature type="chain" id="PRO_5039653741" evidence="1">
    <location>
        <begin position="23"/>
        <end position="243"/>
    </location>
</feature>
<comment type="caution">
    <text evidence="2">The sequence shown here is derived from an EMBL/GenBank/DDBJ whole genome shotgun (WGS) entry which is preliminary data.</text>
</comment>
<dbReference type="Proteomes" id="UP000182379">
    <property type="component" value="Unassembled WGS sequence"/>
</dbReference>
<gene>
    <name evidence="2" type="ORF">SAMN05216495_10882</name>
</gene>
<evidence type="ECO:0000256" key="1">
    <source>
        <dbReference type="SAM" id="SignalP"/>
    </source>
</evidence>
<protein>
    <submittedName>
        <fullName evidence="2">Uncharacterized protein</fullName>
    </submittedName>
</protein>
<reference evidence="2 3" key="1">
    <citation type="submission" date="2016-10" db="EMBL/GenBank/DDBJ databases">
        <authorList>
            <person name="Varghese N."/>
            <person name="Submissions S."/>
        </authorList>
    </citation>
    <scope>NUCLEOTIDE SEQUENCE [LARGE SCALE GENOMIC DNA]</scope>
    <source>
        <strain evidence="2 3">WCC6</strain>
    </source>
</reference>
<name>A0A1H2XDG0_ACIFE</name>
<dbReference type="EMBL" id="FNOP01000008">
    <property type="protein sequence ID" value="SDW90831.1"/>
    <property type="molecule type" value="Genomic_DNA"/>
</dbReference>
<proteinExistence type="predicted"/>
<dbReference type="AlphaFoldDB" id="A0A1H2XDG0"/>
<accession>A0A1H2XDG0</accession>
<evidence type="ECO:0000313" key="3">
    <source>
        <dbReference type="Proteomes" id="UP000182379"/>
    </source>
</evidence>
<organism evidence="2 3">
    <name type="scientific">Acidaminococcus fermentans</name>
    <dbReference type="NCBI Taxonomy" id="905"/>
    <lineage>
        <taxon>Bacteria</taxon>
        <taxon>Bacillati</taxon>
        <taxon>Bacillota</taxon>
        <taxon>Negativicutes</taxon>
        <taxon>Acidaminococcales</taxon>
        <taxon>Acidaminococcaceae</taxon>
        <taxon>Acidaminococcus</taxon>
    </lineage>
</organism>
<feature type="signal peptide" evidence="1">
    <location>
        <begin position="1"/>
        <end position="22"/>
    </location>
</feature>
<evidence type="ECO:0000313" key="2">
    <source>
        <dbReference type="EMBL" id="SDW90831.1"/>
    </source>
</evidence>
<dbReference type="RefSeq" id="WP_074706052.1">
    <property type="nucleotide sequence ID" value="NZ_FNOP01000008.1"/>
</dbReference>